<comment type="subunit">
    <text evidence="11">Heterotrimer of RecB, RecC and RecD. All subunits contribute to DNA-binding.</text>
</comment>
<dbReference type="GO" id="GO:0005524">
    <property type="term" value="F:ATP binding"/>
    <property type="evidence" value="ECO:0007669"/>
    <property type="project" value="UniProtKB-UniRule"/>
</dbReference>
<dbReference type="Gene3D" id="3.40.50.300">
    <property type="entry name" value="P-loop containing nucleotide triphosphate hydrolases"/>
    <property type="match status" value="3"/>
</dbReference>
<dbReference type="InterPro" id="IPR050534">
    <property type="entry name" value="Coronavir_polyprotein_1ab"/>
</dbReference>
<evidence type="ECO:0000256" key="5">
    <source>
        <dbReference type="ARBA" id="ARBA00022806"/>
    </source>
</evidence>
<dbReference type="Pfam" id="PF13538">
    <property type="entry name" value="UvrD_C_2"/>
    <property type="match status" value="1"/>
</dbReference>
<keyword evidence="3 11" id="KW-0227">DNA damage</keyword>
<dbReference type="InterPro" id="IPR006344">
    <property type="entry name" value="RecD"/>
</dbReference>
<dbReference type="EMBL" id="CP114976">
    <property type="protein sequence ID" value="WBE24418.1"/>
    <property type="molecule type" value="Genomic_DNA"/>
</dbReference>
<dbReference type="GO" id="GO:0000724">
    <property type="term" value="P:double-strand break repair via homologous recombination"/>
    <property type="evidence" value="ECO:0007669"/>
    <property type="project" value="UniProtKB-UniRule"/>
</dbReference>
<evidence type="ECO:0000256" key="9">
    <source>
        <dbReference type="ARBA" id="ARBA00023204"/>
    </source>
</evidence>
<dbReference type="InterPro" id="IPR027785">
    <property type="entry name" value="UvrD-like_helicase_C"/>
</dbReference>
<dbReference type="InterPro" id="IPR027417">
    <property type="entry name" value="P-loop_NTPase"/>
</dbReference>
<dbReference type="EC" id="5.6.2.3" evidence="11"/>
<dbReference type="PANTHER" id="PTHR43788:SF6">
    <property type="entry name" value="DNA HELICASE B"/>
    <property type="match status" value="1"/>
</dbReference>
<evidence type="ECO:0000313" key="14">
    <source>
        <dbReference type="Proteomes" id="UP001212189"/>
    </source>
</evidence>
<name>A0AAF0AKF4_9GAMM</name>
<keyword evidence="10 11" id="KW-0413">Isomerase</keyword>
<dbReference type="Gene3D" id="1.10.10.1020">
    <property type="entry name" value="RecBCD complex, subunit RecD, N-terminal domain"/>
    <property type="match status" value="1"/>
</dbReference>
<dbReference type="InterPro" id="IPR041851">
    <property type="entry name" value="RecD_N_sf"/>
</dbReference>
<organism evidence="13 14">
    <name type="scientific">Denitrificimonas caeni</name>
    <dbReference type="NCBI Taxonomy" id="521720"/>
    <lineage>
        <taxon>Bacteria</taxon>
        <taxon>Pseudomonadati</taxon>
        <taxon>Pseudomonadota</taxon>
        <taxon>Gammaproteobacteria</taxon>
        <taxon>Pseudomonadales</taxon>
        <taxon>Pseudomonadaceae</taxon>
        <taxon>Denitrificimonas</taxon>
    </lineage>
</organism>
<dbReference type="GO" id="GO:0003677">
    <property type="term" value="F:DNA binding"/>
    <property type="evidence" value="ECO:0007669"/>
    <property type="project" value="UniProtKB-UniRule"/>
</dbReference>
<keyword evidence="5 11" id="KW-0347">Helicase</keyword>
<accession>A0AAF0AKF4</accession>
<protein>
    <recommendedName>
        <fullName evidence="11">RecBCD enzyme subunit RecD</fullName>
        <ecNumber evidence="11">5.6.2.3</ecNumber>
    </recommendedName>
    <alternativeName>
        <fullName evidence="11">DNA 5'-3' helicase subunit RecD</fullName>
    </alternativeName>
    <alternativeName>
        <fullName evidence="11">Exonuclease V subunit RecD</fullName>
        <shortName evidence="11">ExoV subunit RecD</shortName>
    </alternativeName>
    <alternativeName>
        <fullName evidence="11">Helicase/nuclease RecBCD subunit RecD</fullName>
    </alternativeName>
</protein>
<comment type="catalytic activity">
    <reaction evidence="11">
        <text>ATP + H2O = ADP + phosphate + H(+)</text>
        <dbReference type="Rhea" id="RHEA:13065"/>
        <dbReference type="ChEBI" id="CHEBI:15377"/>
        <dbReference type="ChEBI" id="CHEBI:15378"/>
        <dbReference type="ChEBI" id="CHEBI:30616"/>
        <dbReference type="ChEBI" id="CHEBI:43474"/>
        <dbReference type="ChEBI" id="CHEBI:456216"/>
        <dbReference type="EC" id="5.6.2.3"/>
    </reaction>
</comment>
<sequence>MIQQGELFGEEVMPVGVEQIERLTAEQALSSRDNLYLLLQDWLDAGWIRALDVALVKLLGQLDPNAQPLALLAVALVSHQLGHGHICLDLPSVLRDPDLALLLPPEGRAVEQQPLLPSALLAAVSQKDWVAALQNTQLLYQQGSDASAKPLVLLSGRLYLYRYWQYESTVAQHLVQRIATEMPLAADFSQRLNKLFNEPLLVAGQRQTDWQKVACAMAAQGQLTLITGGPGTGKTTTVVRLLALLQQGALQVGQALRIQLAAPTGKAAARLTESIGQQVASLPVTQSVQDAIPTAVTTLHRLLGSLPNTRHFRHNSNNPLVVDVLVIDEASMIDLEMMHSVLQALPKHARLILLGDKDQLASVEAGSVLGDLCADAELAYYTTHTQQRLEQLCAEKVYAEPWCVGDAQQHRLAQRTVMLRHSRRFGSESGIGQLARAVNQSEAQQAWQLLHSDVPDIQYLLLKQNNSAALNQLLLNVSAHHSGALNSAGYAYYLQVLQQQRPAADKPFADPSWQQWAALVLQAFDQFRLLCALRKGEFGVAGLNERIATALQQQGLISSAQGWYEGRPVLVTQNDYSLGLMNGDIGIALLLPNADASAENGEPQQVLRVVFARNDAQGGVRYILPSRLTAVETVFAMTVHKSQGSEFVHTALILPDRLNPVLTKELLYTGITRAKNKFTLIEGHSGIFTAAVQRKVERVSGLNQAICAVGG</sequence>
<evidence type="ECO:0000256" key="7">
    <source>
        <dbReference type="ARBA" id="ARBA00022840"/>
    </source>
</evidence>
<evidence type="ECO:0000256" key="4">
    <source>
        <dbReference type="ARBA" id="ARBA00022801"/>
    </source>
</evidence>
<dbReference type="InterPro" id="IPR049550">
    <property type="entry name" value="RecD_N"/>
</dbReference>
<dbReference type="CDD" id="cd18809">
    <property type="entry name" value="SF1_C_RecD"/>
    <property type="match status" value="1"/>
</dbReference>
<evidence type="ECO:0000256" key="8">
    <source>
        <dbReference type="ARBA" id="ARBA00023125"/>
    </source>
</evidence>
<dbReference type="Proteomes" id="UP001212189">
    <property type="component" value="Chromosome"/>
</dbReference>
<evidence type="ECO:0000256" key="2">
    <source>
        <dbReference type="ARBA" id="ARBA00022741"/>
    </source>
</evidence>
<feature type="binding site" evidence="11">
    <location>
        <begin position="228"/>
        <end position="235"/>
    </location>
    <ligand>
        <name>ATP</name>
        <dbReference type="ChEBI" id="CHEBI:30616"/>
    </ligand>
</feature>
<keyword evidence="8 11" id="KW-0238">DNA-binding</keyword>
<dbReference type="SMART" id="SM00382">
    <property type="entry name" value="AAA"/>
    <property type="match status" value="1"/>
</dbReference>
<dbReference type="GO" id="GO:0017116">
    <property type="term" value="F:single-stranded DNA helicase activity"/>
    <property type="evidence" value="ECO:0007669"/>
    <property type="project" value="TreeGrafter"/>
</dbReference>
<keyword evidence="9 11" id="KW-0234">DNA repair</keyword>
<evidence type="ECO:0000259" key="12">
    <source>
        <dbReference type="SMART" id="SM00382"/>
    </source>
</evidence>
<dbReference type="KEGG" id="dce:O6P33_08510"/>
<keyword evidence="2 11" id="KW-0547">Nucleotide-binding</keyword>
<dbReference type="GO" id="GO:0043139">
    <property type="term" value="F:5'-3' DNA helicase activity"/>
    <property type="evidence" value="ECO:0007669"/>
    <property type="project" value="UniProtKB-UniRule"/>
</dbReference>
<dbReference type="AlphaFoldDB" id="A0AAF0AKF4"/>
<comment type="function">
    <text evidence="11">A helicase/nuclease that prepares dsDNA breaks (DSB) for recombinational DNA repair. Binds to DSBs and unwinds DNA via a highly rapid and processive ATP-dependent bidirectional helicase activity. Unwinds dsDNA until it encounters a Chi (crossover hotspot instigator) sequence from the 3' direction. Cuts ssDNA a few nucleotides 3' to the Chi site. The properties and activities of the enzyme are changed at Chi. The Chi-altered holoenzyme produces a long 3'-ssDNA overhang and facilitates RecA-binding to the ssDNA for homologous DNA recombination and repair. Holoenzyme degrades any linearized DNA that is unable to undergo homologous recombination. In the holoenzyme this subunit has ssDNA-dependent ATPase and 5'-3' helicase activity. When added to pre-assembled RecBC greatly stimulates nuclease activity and augments holoenzyme processivity. Negatively regulates the RecA-loading ability of RecBCD.</text>
</comment>
<keyword evidence="7 11" id="KW-0067">ATP-binding</keyword>
<proteinExistence type="inferred from homology"/>
<dbReference type="PANTHER" id="PTHR43788">
    <property type="entry name" value="DNA2/NAM7 HELICASE FAMILY MEMBER"/>
    <property type="match status" value="1"/>
</dbReference>
<evidence type="ECO:0000313" key="13">
    <source>
        <dbReference type="EMBL" id="WBE24418.1"/>
    </source>
</evidence>
<feature type="domain" description="AAA+ ATPase" evidence="12">
    <location>
        <begin position="220"/>
        <end position="384"/>
    </location>
</feature>
<comment type="miscellaneous">
    <text evidence="11">In the RecBCD complex, RecB has a slow 3'-5' helicase, an exonuclease activity and loads RecA onto ssDNA, RecD has a fast 5'-3' helicase activity, while RecC stimulates the ATPase and processivity of the RecB helicase and contributes to recognition of the Chi site.</text>
</comment>
<evidence type="ECO:0000256" key="11">
    <source>
        <dbReference type="HAMAP-Rule" id="MF_01487"/>
    </source>
</evidence>
<gene>
    <name evidence="11 13" type="primary">recD</name>
    <name evidence="13" type="ORF">O6P33_08510</name>
</gene>
<keyword evidence="14" id="KW-1185">Reference proteome</keyword>
<comment type="similarity">
    <text evidence="11">Belongs to the RecD family.</text>
</comment>
<dbReference type="GO" id="GO:0009338">
    <property type="term" value="C:exodeoxyribonuclease V complex"/>
    <property type="evidence" value="ECO:0007669"/>
    <property type="project" value="InterPro"/>
</dbReference>
<reference evidence="13 14" key="1">
    <citation type="submission" date="2022-12" db="EMBL/GenBank/DDBJ databases">
        <title>Coexistence and Characterization of a Novel Tigecycline Resistance gene tet(X) variant and blaNDM-1 in a Pseudomonas caeni Isolate of Chicken Origin.</title>
        <authorList>
            <person name="Lu X."/>
            <person name="Zhang L."/>
            <person name="Li R."/>
            <person name="Wang Z."/>
        </authorList>
    </citation>
    <scope>NUCLEOTIDE SEQUENCE [LARGE SCALE GENOMIC DNA]</scope>
    <source>
        <strain evidence="13 14">CE14</strain>
    </source>
</reference>
<keyword evidence="1 11" id="KW-0540">Nuclease</keyword>
<dbReference type="CDD" id="cd17933">
    <property type="entry name" value="DEXSc_RecD-like"/>
    <property type="match status" value="1"/>
</dbReference>
<dbReference type="GO" id="GO:0008854">
    <property type="term" value="F:exodeoxyribonuclease V activity"/>
    <property type="evidence" value="ECO:0007669"/>
    <property type="project" value="InterPro"/>
</dbReference>
<evidence type="ECO:0000256" key="3">
    <source>
        <dbReference type="ARBA" id="ARBA00022763"/>
    </source>
</evidence>
<dbReference type="Pfam" id="PF13245">
    <property type="entry name" value="AAA_19"/>
    <property type="match status" value="1"/>
</dbReference>
<keyword evidence="6 11" id="KW-0269">Exonuclease</keyword>
<keyword evidence="4 11" id="KW-0378">Hydrolase</keyword>
<dbReference type="Pfam" id="PF21185">
    <property type="entry name" value="RecD_N"/>
    <property type="match status" value="1"/>
</dbReference>
<evidence type="ECO:0000256" key="6">
    <source>
        <dbReference type="ARBA" id="ARBA00022839"/>
    </source>
</evidence>
<dbReference type="HAMAP" id="MF_01487">
    <property type="entry name" value="RecD"/>
    <property type="match status" value="1"/>
</dbReference>
<evidence type="ECO:0000256" key="1">
    <source>
        <dbReference type="ARBA" id="ARBA00022722"/>
    </source>
</evidence>
<evidence type="ECO:0000256" key="10">
    <source>
        <dbReference type="ARBA" id="ARBA00023235"/>
    </source>
</evidence>
<dbReference type="InterPro" id="IPR003593">
    <property type="entry name" value="AAA+_ATPase"/>
</dbReference>
<dbReference type="SUPFAM" id="SSF52540">
    <property type="entry name" value="P-loop containing nucleoside triphosphate hydrolases"/>
    <property type="match status" value="1"/>
</dbReference>
<dbReference type="NCBIfam" id="TIGR01447">
    <property type="entry name" value="recD"/>
    <property type="match status" value="1"/>
</dbReference>